<sequence>MDGIKEVIGGEKIDEVVEMTGNSRVTFHCRQHQLTRRSGKVRRVCTEEEEEEEEEEDILPQMFAFK</sequence>
<proteinExistence type="predicted"/>
<evidence type="ECO:0000313" key="2">
    <source>
        <dbReference type="Proteomes" id="UP000324222"/>
    </source>
</evidence>
<protein>
    <submittedName>
        <fullName evidence="1">Uncharacterized protein</fullName>
    </submittedName>
</protein>
<organism evidence="1 2">
    <name type="scientific">Portunus trituberculatus</name>
    <name type="common">Swimming crab</name>
    <name type="synonym">Neptunus trituberculatus</name>
    <dbReference type="NCBI Taxonomy" id="210409"/>
    <lineage>
        <taxon>Eukaryota</taxon>
        <taxon>Metazoa</taxon>
        <taxon>Ecdysozoa</taxon>
        <taxon>Arthropoda</taxon>
        <taxon>Crustacea</taxon>
        <taxon>Multicrustacea</taxon>
        <taxon>Malacostraca</taxon>
        <taxon>Eumalacostraca</taxon>
        <taxon>Eucarida</taxon>
        <taxon>Decapoda</taxon>
        <taxon>Pleocyemata</taxon>
        <taxon>Brachyura</taxon>
        <taxon>Eubrachyura</taxon>
        <taxon>Portunoidea</taxon>
        <taxon>Portunidae</taxon>
        <taxon>Portuninae</taxon>
        <taxon>Portunus</taxon>
    </lineage>
</organism>
<accession>A0A5B7J5L1</accession>
<keyword evidence="2" id="KW-1185">Reference proteome</keyword>
<dbReference type="AlphaFoldDB" id="A0A5B7J5L1"/>
<dbReference type="EMBL" id="VSRR010082977">
    <property type="protein sequence ID" value="MPC90029.1"/>
    <property type="molecule type" value="Genomic_DNA"/>
</dbReference>
<gene>
    <name evidence="1" type="ORF">E2C01_084996</name>
</gene>
<reference evidence="1 2" key="1">
    <citation type="submission" date="2019-05" db="EMBL/GenBank/DDBJ databases">
        <title>Another draft genome of Portunus trituberculatus and its Hox gene families provides insights of decapod evolution.</title>
        <authorList>
            <person name="Jeong J.-H."/>
            <person name="Song I."/>
            <person name="Kim S."/>
            <person name="Choi T."/>
            <person name="Kim D."/>
            <person name="Ryu S."/>
            <person name="Kim W."/>
        </authorList>
    </citation>
    <scope>NUCLEOTIDE SEQUENCE [LARGE SCALE GENOMIC DNA]</scope>
    <source>
        <tissue evidence="1">Muscle</tissue>
    </source>
</reference>
<comment type="caution">
    <text evidence="1">The sequence shown here is derived from an EMBL/GenBank/DDBJ whole genome shotgun (WGS) entry which is preliminary data.</text>
</comment>
<name>A0A5B7J5L1_PORTR</name>
<dbReference type="Proteomes" id="UP000324222">
    <property type="component" value="Unassembled WGS sequence"/>
</dbReference>
<evidence type="ECO:0000313" key="1">
    <source>
        <dbReference type="EMBL" id="MPC90029.1"/>
    </source>
</evidence>